<evidence type="ECO:0000313" key="1">
    <source>
        <dbReference type="EMBL" id="KAL3309575.1"/>
    </source>
</evidence>
<protein>
    <submittedName>
        <fullName evidence="1">Uncharacterized protein</fullName>
    </submittedName>
</protein>
<sequence length="213" mass="24962">MTFHTKYLISSTFGLMRARDYQLAQKNPESACTPNMDKIKRLDTLCQQVCRLLEQICEIRSEWNELLEAYLQGQIIPETQVNPFVAKNQKLTKTPTYKDAQTRINYFNPEDNTIRSKELHFSASNNFEFLAPDLCEEEVEKLDQLPETEGSRRAIIELKDLQSKLAERQKLEAENTEILISREATLQTLIERRQRLEMRIADLCMRMPQDEES</sequence>
<comment type="caution">
    <text evidence="1">The sequence shown here is derived from an EMBL/GenBank/DDBJ whole genome shotgun (WGS) entry which is preliminary data.</text>
</comment>
<reference evidence="1 2" key="1">
    <citation type="submission" date="2024-11" db="EMBL/GenBank/DDBJ databases">
        <title>Adaptive evolution of stress response genes in parasites aligns with host niche diversity.</title>
        <authorList>
            <person name="Hahn C."/>
            <person name="Resl P."/>
        </authorList>
    </citation>
    <scope>NUCLEOTIDE SEQUENCE [LARGE SCALE GENOMIC DNA]</scope>
    <source>
        <strain evidence="1">EGGRZ-B1_66</strain>
        <tissue evidence="1">Body</tissue>
    </source>
</reference>
<keyword evidence="2" id="KW-1185">Reference proteome</keyword>
<accession>A0ABD2PPZ8</accession>
<proteinExistence type="predicted"/>
<dbReference type="EMBL" id="JBJKFK010003767">
    <property type="protein sequence ID" value="KAL3309575.1"/>
    <property type="molecule type" value="Genomic_DNA"/>
</dbReference>
<dbReference type="Proteomes" id="UP001626550">
    <property type="component" value="Unassembled WGS sequence"/>
</dbReference>
<gene>
    <name evidence="1" type="ORF">Ciccas_011878</name>
</gene>
<name>A0ABD2PPZ8_9PLAT</name>
<evidence type="ECO:0000313" key="2">
    <source>
        <dbReference type="Proteomes" id="UP001626550"/>
    </source>
</evidence>
<dbReference type="AlphaFoldDB" id="A0ABD2PPZ8"/>
<organism evidence="1 2">
    <name type="scientific">Cichlidogyrus casuarinus</name>
    <dbReference type="NCBI Taxonomy" id="1844966"/>
    <lineage>
        <taxon>Eukaryota</taxon>
        <taxon>Metazoa</taxon>
        <taxon>Spiralia</taxon>
        <taxon>Lophotrochozoa</taxon>
        <taxon>Platyhelminthes</taxon>
        <taxon>Monogenea</taxon>
        <taxon>Monopisthocotylea</taxon>
        <taxon>Dactylogyridea</taxon>
        <taxon>Ancyrocephalidae</taxon>
        <taxon>Cichlidogyrus</taxon>
    </lineage>
</organism>